<reference evidence="1" key="2">
    <citation type="journal article" date="2021" name="PeerJ">
        <title>Extensive microbial diversity within the chicken gut microbiome revealed by metagenomics and culture.</title>
        <authorList>
            <person name="Gilroy R."/>
            <person name="Ravi A."/>
            <person name="Getino M."/>
            <person name="Pursley I."/>
            <person name="Horton D.L."/>
            <person name="Alikhan N.F."/>
            <person name="Baker D."/>
            <person name="Gharbi K."/>
            <person name="Hall N."/>
            <person name="Watson M."/>
            <person name="Adriaenssens E.M."/>
            <person name="Foster-Nyarko E."/>
            <person name="Jarju S."/>
            <person name="Secka A."/>
            <person name="Antonio M."/>
            <person name="Oren A."/>
            <person name="Chaudhuri R.R."/>
            <person name="La Ragione R."/>
            <person name="Hildebrand F."/>
            <person name="Pallen M.J."/>
        </authorList>
    </citation>
    <scope>NUCLEOTIDE SEQUENCE</scope>
    <source>
        <strain evidence="1">ChiSxjej2B14-6234</strain>
    </source>
</reference>
<sequence>MWVVIHMIKGEESAQRVCDRLKAEGILSRMRPVYKATPPQENYFEIQVLQSELQEAREVLMELGL</sequence>
<dbReference type="AlphaFoldDB" id="A0A9D0Z9J0"/>
<comment type="caution">
    <text evidence="1">The sequence shown here is derived from an EMBL/GenBank/DDBJ whole genome shotgun (WGS) entry which is preliminary data.</text>
</comment>
<gene>
    <name evidence="1" type="ORF">IAB73_04580</name>
</gene>
<protein>
    <recommendedName>
        <fullName evidence="3">Glutamate decarboxylase</fullName>
    </recommendedName>
</protein>
<accession>A0A9D0Z9J0</accession>
<proteinExistence type="predicted"/>
<evidence type="ECO:0008006" key="3">
    <source>
        <dbReference type="Google" id="ProtNLM"/>
    </source>
</evidence>
<reference evidence="1" key="1">
    <citation type="submission" date="2020-10" db="EMBL/GenBank/DDBJ databases">
        <authorList>
            <person name="Gilroy R."/>
        </authorList>
    </citation>
    <scope>NUCLEOTIDE SEQUENCE</scope>
    <source>
        <strain evidence="1">ChiSxjej2B14-6234</strain>
    </source>
</reference>
<dbReference type="Proteomes" id="UP000886887">
    <property type="component" value="Unassembled WGS sequence"/>
</dbReference>
<organism evidence="1 2">
    <name type="scientific">Candidatus Onthenecus intestinigallinarum</name>
    <dbReference type="NCBI Taxonomy" id="2840875"/>
    <lineage>
        <taxon>Bacteria</taxon>
        <taxon>Bacillati</taxon>
        <taxon>Bacillota</taxon>
        <taxon>Clostridia</taxon>
        <taxon>Eubacteriales</taxon>
        <taxon>Candidatus Onthenecus</taxon>
    </lineage>
</organism>
<evidence type="ECO:0000313" key="1">
    <source>
        <dbReference type="EMBL" id="HIQ71469.1"/>
    </source>
</evidence>
<evidence type="ECO:0000313" key="2">
    <source>
        <dbReference type="Proteomes" id="UP000886887"/>
    </source>
</evidence>
<dbReference type="EMBL" id="DVFJ01000013">
    <property type="protein sequence ID" value="HIQ71469.1"/>
    <property type="molecule type" value="Genomic_DNA"/>
</dbReference>
<name>A0A9D0Z9J0_9FIRM</name>